<accession>A0A9D1V9Q4</accession>
<keyword evidence="1" id="KW-0732">Signal</keyword>
<evidence type="ECO:0000256" key="1">
    <source>
        <dbReference type="SAM" id="SignalP"/>
    </source>
</evidence>
<sequence length="264" mass="27345">MKKTLMTLAALACGAASFASAETWSSTFDFTTANPGTAVDGDSNAVTVAGTNGVTATIDGMASNTLAPTFEEGSGWDITGTVRYDVSFGDNKLDVSGGNTLSITLTDVTFSTSQTNDWPVLFSIGDGTNQNVKVIYDKGVGALTINGENQFSSSNNAYTIVGDSIDVTAGQTYSSLTFTATAGANGGYDFTLTLDGTTQYFSTSAEFSQNTDNLQFCVGGRLDKASNNSTMTIGGMTVAVTPEPTTATLSLLALAGLCARRRRK</sequence>
<protein>
    <recommendedName>
        <fullName evidence="4">PEP-CTERM protein-sorting domain-containing protein</fullName>
    </recommendedName>
</protein>
<gene>
    <name evidence="2" type="ORF">H9862_01205</name>
</gene>
<evidence type="ECO:0008006" key="4">
    <source>
        <dbReference type="Google" id="ProtNLM"/>
    </source>
</evidence>
<comment type="caution">
    <text evidence="2">The sequence shown here is derived from an EMBL/GenBank/DDBJ whole genome shotgun (WGS) entry which is preliminary data.</text>
</comment>
<feature type="chain" id="PRO_5039213948" description="PEP-CTERM protein-sorting domain-containing protein" evidence="1">
    <location>
        <begin position="22"/>
        <end position="264"/>
    </location>
</feature>
<dbReference type="AlphaFoldDB" id="A0A9D1V9Q4"/>
<proteinExistence type="predicted"/>
<feature type="signal peptide" evidence="1">
    <location>
        <begin position="1"/>
        <end position="21"/>
    </location>
</feature>
<reference evidence="2" key="1">
    <citation type="journal article" date="2021" name="PeerJ">
        <title>Extensive microbial diversity within the chicken gut microbiome revealed by metagenomics and culture.</title>
        <authorList>
            <person name="Gilroy R."/>
            <person name="Ravi A."/>
            <person name="Getino M."/>
            <person name="Pursley I."/>
            <person name="Horton D.L."/>
            <person name="Alikhan N.F."/>
            <person name="Baker D."/>
            <person name="Gharbi K."/>
            <person name="Hall N."/>
            <person name="Watson M."/>
            <person name="Adriaenssens E.M."/>
            <person name="Foster-Nyarko E."/>
            <person name="Jarju S."/>
            <person name="Secka A."/>
            <person name="Antonio M."/>
            <person name="Oren A."/>
            <person name="Chaudhuri R.R."/>
            <person name="La Ragione R."/>
            <person name="Hildebrand F."/>
            <person name="Pallen M.J."/>
        </authorList>
    </citation>
    <scope>NUCLEOTIDE SEQUENCE</scope>
    <source>
        <strain evidence="2">14975</strain>
    </source>
</reference>
<organism evidence="2 3">
    <name type="scientific">Candidatus Akkermansia intestinigallinarum</name>
    <dbReference type="NCBI Taxonomy" id="2838431"/>
    <lineage>
        <taxon>Bacteria</taxon>
        <taxon>Pseudomonadati</taxon>
        <taxon>Verrucomicrobiota</taxon>
        <taxon>Verrucomicrobiia</taxon>
        <taxon>Verrucomicrobiales</taxon>
        <taxon>Akkermansiaceae</taxon>
        <taxon>Akkermansia</taxon>
    </lineage>
</organism>
<reference evidence="2" key="2">
    <citation type="submission" date="2021-04" db="EMBL/GenBank/DDBJ databases">
        <authorList>
            <person name="Gilroy R."/>
        </authorList>
    </citation>
    <scope>NUCLEOTIDE SEQUENCE</scope>
    <source>
        <strain evidence="2">14975</strain>
    </source>
</reference>
<evidence type="ECO:0000313" key="2">
    <source>
        <dbReference type="EMBL" id="HIX19203.1"/>
    </source>
</evidence>
<name>A0A9D1V9Q4_9BACT</name>
<dbReference type="EMBL" id="DXFQ01000015">
    <property type="protein sequence ID" value="HIX19203.1"/>
    <property type="molecule type" value="Genomic_DNA"/>
</dbReference>
<evidence type="ECO:0000313" key="3">
    <source>
        <dbReference type="Proteomes" id="UP000823964"/>
    </source>
</evidence>
<dbReference type="Proteomes" id="UP000823964">
    <property type="component" value="Unassembled WGS sequence"/>
</dbReference>